<comment type="similarity">
    <text evidence="2">Belongs to the CbiQ family.</text>
</comment>
<accession>A0A7X5JBC7</accession>
<evidence type="ECO:0000256" key="1">
    <source>
        <dbReference type="ARBA" id="ARBA00004141"/>
    </source>
</evidence>
<evidence type="ECO:0000313" key="6">
    <source>
        <dbReference type="EMBL" id="NBN80295.1"/>
    </source>
</evidence>
<keyword evidence="5" id="KW-0472">Membrane</keyword>
<dbReference type="GO" id="GO:0005886">
    <property type="term" value="C:plasma membrane"/>
    <property type="evidence" value="ECO:0007669"/>
    <property type="project" value="UniProtKB-ARBA"/>
</dbReference>
<gene>
    <name evidence="6" type="ORF">GWI72_18600</name>
</gene>
<keyword evidence="3 6" id="KW-0812">Transmembrane</keyword>
<evidence type="ECO:0000313" key="7">
    <source>
        <dbReference type="Proteomes" id="UP000586722"/>
    </source>
</evidence>
<dbReference type="AlphaFoldDB" id="A0A7X5JBC7"/>
<comment type="subcellular location">
    <subcellularLocation>
        <location evidence="1">Membrane</location>
        <topology evidence="1">Multi-pass membrane protein</topology>
    </subcellularLocation>
</comment>
<dbReference type="RefSeq" id="WP_161677487.1">
    <property type="nucleotide sequence ID" value="NZ_JAABLP010000005.1"/>
</dbReference>
<dbReference type="Pfam" id="PF02361">
    <property type="entry name" value="CbiQ"/>
    <property type="match status" value="1"/>
</dbReference>
<organism evidence="6 7">
    <name type="scientific">Pannonibacter tanglangensis</name>
    <dbReference type="NCBI Taxonomy" id="2750084"/>
    <lineage>
        <taxon>Bacteria</taxon>
        <taxon>Pseudomonadati</taxon>
        <taxon>Pseudomonadota</taxon>
        <taxon>Alphaproteobacteria</taxon>
        <taxon>Hyphomicrobiales</taxon>
        <taxon>Stappiaceae</taxon>
        <taxon>Pannonibacter</taxon>
    </lineage>
</organism>
<protein>
    <submittedName>
        <fullName evidence="6">Energy-coupling factor transporter transmembrane protein EcfT</fullName>
    </submittedName>
</protein>
<evidence type="ECO:0000256" key="2">
    <source>
        <dbReference type="ARBA" id="ARBA00008564"/>
    </source>
</evidence>
<reference evidence="7" key="1">
    <citation type="submission" date="2020-01" db="EMBL/GenBank/DDBJ databases">
        <authorList>
            <person name="Fang Y."/>
            <person name="Sun R."/>
            <person name="Nie L."/>
            <person name="He J."/>
            <person name="Hao L."/>
            <person name="Wang L."/>
            <person name="Su S."/>
            <person name="Lv E."/>
            <person name="Zhang Z."/>
            <person name="Xie R."/>
            <person name="Liu H."/>
        </authorList>
    </citation>
    <scope>NUCLEOTIDE SEQUENCE [LARGE SCALE GENOMIC DNA]</scope>
    <source>
        <strain evidence="7">XCT-53</strain>
    </source>
</reference>
<evidence type="ECO:0000256" key="5">
    <source>
        <dbReference type="ARBA" id="ARBA00023136"/>
    </source>
</evidence>
<evidence type="ECO:0000256" key="3">
    <source>
        <dbReference type="ARBA" id="ARBA00022692"/>
    </source>
</evidence>
<keyword evidence="4" id="KW-1133">Transmembrane helix</keyword>
<dbReference type="EMBL" id="JAABLQ010000003">
    <property type="protein sequence ID" value="NBN80295.1"/>
    <property type="molecule type" value="Genomic_DNA"/>
</dbReference>
<proteinExistence type="inferred from homology"/>
<keyword evidence="7" id="KW-1185">Reference proteome</keyword>
<dbReference type="CDD" id="cd16914">
    <property type="entry name" value="EcfT"/>
    <property type="match status" value="1"/>
</dbReference>
<evidence type="ECO:0000256" key="4">
    <source>
        <dbReference type="ARBA" id="ARBA00022989"/>
    </source>
</evidence>
<dbReference type="Proteomes" id="UP000586722">
    <property type="component" value="Unassembled WGS sequence"/>
</dbReference>
<name>A0A7X5JBC7_9HYPH</name>
<comment type="caution">
    <text evidence="6">The sequence shown here is derived from an EMBL/GenBank/DDBJ whole genome shotgun (WGS) entry which is preliminary data.</text>
</comment>
<dbReference type="InterPro" id="IPR003339">
    <property type="entry name" value="ABC/ECF_trnsptr_transmembrane"/>
</dbReference>
<sequence>MLSLFVPGTSFAHRTPAGVKMILLAAVSALLMPVGNAFILAAALAGAASLYAVLGREGWRQMRLLRPLLPMLLLIAGLHGLMGTPMEGLTVVLRLLTMVLLANFVTLTTRMDDMMAALLPLFRPLALVGLSPRRPALAVSLVLRFIPLLLAVYGALGEAYRARTGRAGSWRLIAPLAIQALKLSDHVAEALIARGGADGLSGTHGRTRVTRR</sequence>